<dbReference type="AlphaFoldDB" id="D2R0P4"/>
<feature type="transmembrane region" description="Helical" evidence="1">
    <location>
        <begin position="48"/>
        <end position="68"/>
    </location>
</feature>
<evidence type="ECO:0000256" key="1">
    <source>
        <dbReference type="SAM" id="Phobius"/>
    </source>
</evidence>
<evidence type="ECO:0000313" key="2">
    <source>
        <dbReference type="EMBL" id="ADB16642.1"/>
    </source>
</evidence>
<dbReference type="STRING" id="530564.Psta_1968"/>
<keyword evidence="3" id="KW-1185">Reference proteome</keyword>
<keyword evidence="1" id="KW-1133">Transmembrane helix</keyword>
<proteinExistence type="predicted"/>
<gene>
    <name evidence="2" type="ordered locus">Psta_1968</name>
</gene>
<evidence type="ECO:0000313" key="3">
    <source>
        <dbReference type="Proteomes" id="UP000001887"/>
    </source>
</evidence>
<dbReference type="HOGENOM" id="CLU_2438240_0_0_0"/>
<sequence>MTEMDPFLKLAAAARRESVPTIDVSERVLTSLRDPAVAARVASSSDPAYYLFALVAVSSAAVVLLFAWQSFESLREPLTPLVEPLYLVIR</sequence>
<reference evidence="2 3" key="1">
    <citation type="journal article" date="2009" name="Stand. Genomic Sci.">
        <title>Complete genome sequence of Pirellula staleyi type strain (ATCC 27377).</title>
        <authorList>
            <person name="Clum A."/>
            <person name="Tindall B.J."/>
            <person name="Sikorski J."/>
            <person name="Ivanova N."/>
            <person name="Mavrommatis K."/>
            <person name="Lucas S."/>
            <person name="Glavina del Rio T."/>
            <person name="Nolan M."/>
            <person name="Chen F."/>
            <person name="Tice H."/>
            <person name="Pitluck S."/>
            <person name="Cheng J.F."/>
            <person name="Chertkov O."/>
            <person name="Brettin T."/>
            <person name="Han C."/>
            <person name="Detter J.C."/>
            <person name="Kuske C."/>
            <person name="Bruce D."/>
            <person name="Goodwin L."/>
            <person name="Ovchinikova G."/>
            <person name="Pati A."/>
            <person name="Mikhailova N."/>
            <person name="Chen A."/>
            <person name="Palaniappan K."/>
            <person name="Land M."/>
            <person name="Hauser L."/>
            <person name="Chang Y.J."/>
            <person name="Jeffries C.D."/>
            <person name="Chain P."/>
            <person name="Rohde M."/>
            <person name="Goker M."/>
            <person name="Bristow J."/>
            <person name="Eisen J.A."/>
            <person name="Markowitz V."/>
            <person name="Hugenholtz P."/>
            <person name="Kyrpides N.C."/>
            <person name="Klenk H.P."/>
            <person name="Lapidus A."/>
        </authorList>
    </citation>
    <scope>NUCLEOTIDE SEQUENCE [LARGE SCALE GENOMIC DNA]</scope>
    <source>
        <strain evidence="3">ATCC 27377 / DSM 6068 / ICPB 4128</strain>
    </source>
</reference>
<organism evidence="2 3">
    <name type="scientific">Pirellula staleyi (strain ATCC 27377 / DSM 6068 / ICPB 4128)</name>
    <name type="common">Pirella staleyi</name>
    <dbReference type="NCBI Taxonomy" id="530564"/>
    <lineage>
        <taxon>Bacteria</taxon>
        <taxon>Pseudomonadati</taxon>
        <taxon>Planctomycetota</taxon>
        <taxon>Planctomycetia</taxon>
        <taxon>Pirellulales</taxon>
        <taxon>Pirellulaceae</taxon>
        <taxon>Pirellula</taxon>
    </lineage>
</organism>
<dbReference type="Proteomes" id="UP000001887">
    <property type="component" value="Chromosome"/>
</dbReference>
<dbReference type="KEGG" id="psl:Psta_1968"/>
<keyword evidence="1" id="KW-0812">Transmembrane</keyword>
<name>D2R0P4_PIRSD</name>
<dbReference type="EMBL" id="CP001848">
    <property type="protein sequence ID" value="ADB16642.1"/>
    <property type="molecule type" value="Genomic_DNA"/>
</dbReference>
<keyword evidence="1" id="KW-0472">Membrane</keyword>
<accession>D2R0P4</accession>
<protein>
    <submittedName>
        <fullName evidence="2">Uncharacterized protein</fullName>
    </submittedName>
</protein>